<dbReference type="InterPro" id="IPR012337">
    <property type="entry name" value="RNaseH-like_sf"/>
</dbReference>
<protein>
    <recommendedName>
        <fullName evidence="3">DUF659 domain-containing protein</fullName>
    </recommendedName>
</protein>
<reference evidence="4" key="1">
    <citation type="journal article" date="2005" name="PLoS Biol.">
        <title>The genomes of Oryza sativa: a history of duplications.</title>
        <authorList>
            <person name="Yu J."/>
            <person name="Wang J."/>
            <person name="Lin W."/>
            <person name="Li S."/>
            <person name="Li H."/>
            <person name="Zhou J."/>
            <person name="Ni P."/>
            <person name="Dong W."/>
            <person name="Hu S."/>
            <person name="Zeng C."/>
            <person name="Zhang J."/>
            <person name="Zhang Y."/>
            <person name="Li R."/>
            <person name="Xu Z."/>
            <person name="Li S."/>
            <person name="Li X."/>
            <person name="Zheng H."/>
            <person name="Cong L."/>
            <person name="Lin L."/>
            <person name="Yin J."/>
            <person name="Geng J."/>
            <person name="Li G."/>
            <person name="Shi J."/>
            <person name="Liu J."/>
            <person name="Lv H."/>
            <person name="Li J."/>
            <person name="Wang J."/>
            <person name="Deng Y."/>
            <person name="Ran L."/>
            <person name="Shi X."/>
            <person name="Wang X."/>
            <person name="Wu Q."/>
            <person name="Li C."/>
            <person name="Ren X."/>
            <person name="Wang J."/>
            <person name="Wang X."/>
            <person name="Li D."/>
            <person name="Liu D."/>
            <person name="Zhang X."/>
            <person name="Ji Z."/>
            <person name="Zhao W."/>
            <person name="Sun Y."/>
            <person name="Zhang Z."/>
            <person name="Bao J."/>
            <person name="Han Y."/>
            <person name="Dong L."/>
            <person name="Ji J."/>
            <person name="Chen P."/>
            <person name="Wu S."/>
            <person name="Liu J."/>
            <person name="Xiao Y."/>
            <person name="Bu D."/>
            <person name="Tan J."/>
            <person name="Yang L."/>
            <person name="Ye C."/>
            <person name="Zhang J."/>
            <person name="Xu J."/>
            <person name="Zhou Y."/>
            <person name="Yu Y."/>
            <person name="Zhang B."/>
            <person name="Zhuang S."/>
            <person name="Wei H."/>
            <person name="Liu B."/>
            <person name="Lei M."/>
            <person name="Yu H."/>
            <person name="Li Y."/>
            <person name="Xu H."/>
            <person name="Wei S."/>
            <person name="He X."/>
            <person name="Fang L."/>
            <person name="Zhang Z."/>
            <person name="Zhang Y."/>
            <person name="Huang X."/>
            <person name="Su Z."/>
            <person name="Tong W."/>
            <person name="Li J."/>
            <person name="Tong Z."/>
            <person name="Li S."/>
            <person name="Ye J."/>
            <person name="Wang L."/>
            <person name="Fang L."/>
            <person name="Lei T."/>
            <person name="Chen C."/>
            <person name="Chen H."/>
            <person name="Xu Z."/>
            <person name="Li H."/>
            <person name="Huang H."/>
            <person name="Zhang F."/>
            <person name="Xu H."/>
            <person name="Li N."/>
            <person name="Zhao C."/>
            <person name="Li S."/>
            <person name="Dong L."/>
            <person name="Huang Y."/>
            <person name="Li L."/>
            <person name="Xi Y."/>
            <person name="Qi Q."/>
            <person name="Li W."/>
            <person name="Zhang B."/>
            <person name="Hu W."/>
            <person name="Zhang Y."/>
            <person name="Tian X."/>
            <person name="Jiao Y."/>
            <person name="Liang X."/>
            <person name="Jin J."/>
            <person name="Gao L."/>
            <person name="Zheng W."/>
            <person name="Hao B."/>
            <person name="Liu S."/>
            <person name="Wang W."/>
            <person name="Yuan L."/>
            <person name="Cao M."/>
            <person name="McDermott J."/>
            <person name="Samudrala R."/>
            <person name="Wang J."/>
            <person name="Wong G.K."/>
            <person name="Yang H."/>
        </authorList>
    </citation>
    <scope>NUCLEOTIDE SEQUENCE [LARGE SCALE GENOMIC DNA]</scope>
</reference>
<proteinExistence type="predicted"/>
<dbReference type="InterPro" id="IPR007021">
    <property type="entry name" value="DUF659"/>
</dbReference>
<dbReference type="Proteomes" id="UP000007752">
    <property type="component" value="Chromosome 5"/>
</dbReference>
<dbReference type="SUPFAM" id="SSF53098">
    <property type="entry name" value="Ribonuclease H-like"/>
    <property type="match status" value="1"/>
</dbReference>
<organism evidence="4">
    <name type="scientific">Oryza sativa subsp. japonica</name>
    <name type="common">Rice</name>
    <dbReference type="NCBI Taxonomy" id="39947"/>
    <lineage>
        <taxon>Eukaryota</taxon>
        <taxon>Viridiplantae</taxon>
        <taxon>Streptophyta</taxon>
        <taxon>Embryophyta</taxon>
        <taxon>Tracheophyta</taxon>
        <taxon>Spermatophyta</taxon>
        <taxon>Magnoliopsida</taxon>
        <taxon>Liliopsida</taxon>
        <taxon>Poales</taxon>
        <taxon>Poaceae</taxon>
        <taxon>BOP clade</taxon>
        <taxon>Oryzoideae</taxon>
        <taxon>Oryzeae</taxon>
        <taxon>Oryzinae</taxon>
        <taxon>Oryza</taxon>
        <taxon>Oryza sativa</taxon>
    </lineage>
</organism>
<feature type="domain" description="DUF659" evidence="3">
    <location>
        <begin position="217"/>
        <end position="381"/>
    </location>
</feature>
<dbReference type="PANTHER" id="PTHR32166:SF81">
    <property type="entry name" value="OS06G0658400 PROTEIN"/>
    <property type="match status" value="1"/>
</dbReference>
<gene>
    <name evidence="4" type="ORF">OsJ_18548</name>
</gene>
<evidence type="ECO:0000256" key="2">
    <source>
        <dbReference type="SAM" id="SignalP"/>
    </source>
</evidence>
<name>B9FPL6_ORYSJ</name>
<reference evidence="4" key="2">
    <citation type="submission" date="2008-12" db="EMBL/GenBank/DDBJ databases">
        <title>Improved gene annotation of the rice (Oryza sativa) genomes.</title>
        <authorList>
            <person name="Wang J."/>
            <person name="Li R."/>
            <person name="Fan W."/>
            <person name="Huang Q."/>
            <person name="Zhang J."/>
            <person name="Zhou Y."/>
            <person name="Hu Y."/>
            <person name="Zi S."/>
            <person name="Li J."/>
            <person name="Ni P."/>
            <person name="Zheng H."/>
            <person name="Zhang Y."/>
            <person name="Zhao M."/>
            <person name="Hao Q."/>
            <person name="McDermott J."/>
            <person name="Samudrala R."/>
            <person name="Kristiansen K."/>
            <person name="Wong G.K.-S."/>
        </authorList>
    </citation>
    <scope>NUCLEOTIDE SEQUENCE</scope>
</reference>
<dbReference type="Pfam" id="PF04937">
    <property type="entry name" value="DUF659"/>
    <property type="match status" value="1"/>
</dbReference>
<dbReference type="PANTHER" id="PTHR32166">
    <property type="entry name" value="OSJNBA0013A04.12 PROTEIN"/>
    <property type="match status" value="1"/>
</dbReference>
<feature type="region of interest" description="Disordered" evidence="1">
    <location>
        <begin position="49"/>
        <end position="113"/>
    </location>
</feature>
<feature type="chain" id="PRO_5002881583" description="DUF659 domain-containing protein" evidence="2">
    <location>
        <begin position="27"/>
        <end position="595"/>
    </location>
</feature>
<dbReference type="EMBL" id="CM000142">
    <property type="protein sequence ID" value="EEE63730.1"/>
    <property type="molecule type" value="Genomic_DNA"/>
</dbReference>
<feature type="signal peptide" evidence="2">
    <location>
        <begin position="1"/>
        <end position="26"/>
    </location>
</feature>
<feature type="compositionally biased region" description="Basic and acidic residues" evidence="1">
    <location>
        <begin position="82"/>
        <end position="94"/>
    </location>
</feature>
<sequence length="595" mass="66041">MSGAPFPSSPLPPILSLSLCVCACSCFLRDGGRMRRRCEGGSARDVHREELGASMGEPSVARSKDCDMEYDDSSSRQSGEPLWEHAEGVERSVDYSDGLPPTSKGMFQSNKRKSKAADEDLHMKLRTRLDAEVARMFYSSGLSLKAATDPFFKSAFSRATSMPGFTAEEDEHQDDQPSLVTQMFFSIGLSPTITRNPYYRGSFAMVALFQIPGYVPPGVDQLKTTLLQKERADIENMLQTIKNTWRKAGVTIVSDGWSDFKRRPIINIIAVNEAGPVFLQAINNEDGWMWMMDDYIAEKLIAAIEDVGSENVVQVITDNDPFCRAAGVLIEQKYSHIQWTPSVAHSLSLALENICAAKNAENVVFKDCHWISEVIGDAKMINDFISNHSMVLSMISEFKPIYSMIRITDTEKQCIHLIYGMWNDMTEKLIDEGANRQPPHSDAEINEMANDCLKKLFPAADDLTAIKAEYAKFSLLSTEFASSGTGCFNLNSITDRDVLDPKTWWVTHGSPTPKLQELALTILGHPASASCFCGFGQEPQFYYSDPESMFWDIGGNADILASLVPADLLEFADFSLDEPEFELAILEGLEGDDLA</sequence>
<evidence type="ECO:0000259" key="3">
    <source>
        <dbReference type="Pfam" id="PF04937"/>
    </source>
</evidence>
<dbReference type="AlphaFoldDB" id="B9FPL6"/>
<evidence type="ECO:0000256" key="1">
    <source>
        <dbReference type="SAM" id="MobiDB-lite"/>
    </source>
</evidence>
<evidence type="ECO:0000313" key="4">
    <source>
        <dbReference type="EMBL" id="EEE63730.1"/>
    </source>
</evidence>
<accession>B9FPL6</accession>
<keyword evidence="2" id="KW-0732">Signal</keyword>